<dbReference type="Pfam" id="PF15489">
    <property type="entry name" value="CTC1"/>
    <property type="match status" value="1"/>
</dbReference>
<keyword evidence="6" id="KW-0779">Telomere</keyword>
<feature type="region of interest" description="Disordered" evidence="9">
    <location>
        <begin position="92"/>
        <end position="133"/>
    </location>
</feature>
<dbReference type="GO" id="GO:0003697">
    <property type="term" value="F:single-stranded DNA binding"/>
    <property type="evidence" value="ECO:0007669"/>
    <property type="project" value="InterPro"/>
</dbReference>
<dbReference type="EMBL" id="SCKG01000042">
    <property type="protein sequence ID" value="TDG95900.1"/>
    <property type="molecule type" value="Genomic_DNA"/>
</dbReference>
<gene>
    <name evidence="10" type="ORF">EPR50_G00244110</name>
</gene>
<sequence length="610" mass="67530">LRTGGQRVSVCGQVSSVCPLLVVAGTSFFCFSLTDGALSLPVLVKDSGRLWWTQCVCVGQSVCVTALRVCVLRGWRGNNILCATDRSEIHTNYTLTDPEPPSDTPPPLMMSHNDDDDCEEEAEPEREAGQSAVRMKKSRVISYQGTVTEVVSEGAGLYVIDRKVGLCLAYQPTPRRKLRAGDSVELHHVHFLYRPCPDFPPSMLCTCLRSSLRVSGFSRAASDTPDTRCPADGALPRLLLEKNMGVSQYLWACHLSSQLARSLVPGVLKQQCVCVLSWKLMECVWRRGRGRGRRDIYSEMLDEPHTCPLTQYSVDHAVHQYISVSGLRECLETECWSSVSLSSLLPPDGPGLSRSQINTALSWSCRTLTSDPQAGDSLRQRPLLLVGVLELPSQKSEQSLQLRDGTGTLACVVTETSQGGGQRGVFNTAWIGCLVCVQKFTMVTERFLQSDFPSYQHLDQDNFITHKHCRVYLQFSLDHLHILSPSVAMVTHLRQQGAEPGGEVTGRKRRREEEEEEEASSSSHPCVSMVIRVEQKEGVAWRNSGAGLKGEEAGLTPCFSVRAAVIGRVVSWGRDPKNEPMTEREKETEREDKVRQPGDSLQPVAMVIRV</sequence>
<evidence type="ECO:0000256" key="8">
    <source>
        <dbReference type="ARBA" id="ARBA00023242"/>
    </source>
</evidence>
<feature type="compositionally biased region" description="Pro residues" evidence="9">
    <location>
        <begin position="98"/>
        <end position="108"/>
    </location>
</feature>
<dbReference type="STRING" id="8167.A0A484BXV0"/>
<proteinExistence type="inferred from homology"/>
<organism evidence="10 11">
    <name type="scientific">Perca flavescens</name>
    <name type="common">American yellow perch</name>
    <name type="synonym">Morone flavescens</name>
    <dbReference type="NCBI Taxonomy" id="8167"/>
    <lineage>
        <taxon>Eukaryota</taxon>
        <taxon>Metazoa</taxon>
        <taxon>Chordata</taxon>
        <taxon>Craniata</taxon>
        <taxon>Vertebrata</taxon>
        <taxon>Euteleostomi</taxon>
        <taxon>Actinopterygii</taxon>
        <taxon>Neopterygii</taxon>
        <taxon>Teleostei</taxon>
        <taxon>Neoteleostei</taxon>
        <taxon>Acanthomorphata</taxon>
        <taxon>Eupercaria</taxon>
        <taxon>Perciformes</taxon>
        <taxon>Percoidei</taxon>
        <taxon>Percidae</taxon>
        <taxon>Percinae</taxon>
        <taxon>Perca</taxon>
    </lineage>
</organism>
<evidence type="ECO:0000256" key="6">
    <source>
        <dbReference type="ARBA" id="ARBA00022895"/>
    </source>
</evidence>
<reference evidence="10 11" key="1">
    <citation type="submission" date="2019-01" db="EMBL/GenBank/DDBJ databases">
        <title>A chromosome-scale genome assembly of the yellow perch, Perca flavescens.</title>
        <authorList>
            <person name="Feron R."/>
            <person name="Morvezen R."/>
            <person name="Bestin A."/>
            <person name="Haffray P."/>
            <person name="Klopp C."/>
            <person name="Zahm M."/>
            <person name="Cabau C."/>
            <person name="Roques C."/>
            <person name="Donnadieu C."/>
            <person name="Bouchez O."/>
            <person name="Christie M."/>
            <person name="Larson W."/>
            <person name="Guiguen Y."/>
        </authorList>
    </citation>
    <scope>NUCLEOTIDE SEQUENCE [LARGE SCALE GENOMIC DNA]</scope>
    <source>
        <strain evidence="10">YP-PL-M2</strain>
        <tissue evidence="10">Blood</tissue>
    </source>
</reference>
<evidence type="ECO:0000256" key="1">
    <source>
        <dbReference type="ARBA" id="ARBA00004123"/>
    </source>
</evidence>
<dbReference type="InterPro" id="IPR029156">
    <property type="entry name" value="CTC1"/>
</dbReference>
<accession>A0A484BXV0</accession>
<keyword evidence="7" id="KW-0238">DNA-binding</keyword>
<dbReference type="Proteomes" id="UP000295070">
    <property type="component" value="Unassembled WGS sequence"/>
</dbReference>
<evidence type="ECO:0000256" key="7">
    <source>
        <dbReference type="ARBA" id="ARBA00023125"/>
    </source>
</evidence>
<name>A0A484BXV0_PERFV</name>
<dbReference type="GO" id="GO:1990879">
    <property type="term" value="C:CST complex"/>
    <property type="evidence" value="ECO:0007669"/>
    <property type="project" value="TreeGrafter"/>
</dbReference>
<feature type="region of interest" description="Disordered" evidence="9">
    <location>
        <begin position="573"/>
        <end position="602"/>
    </location>
</feature>
<dbReference type="PANTHER" id="PTHR14865">
    <property type="entry name" value="CST COMPLEX SUBUNIT CTC1"/>
    <property type="match status" value="1"/>
</dbReference>
<feature type="region of interest" description="Disordered" evidence="9">
    <location>
        <begin position="495"/>
        <end position="524"/>
    </location>
</feature>
<feature type="compositionally biased region" description="Acidic residues" evidence="9">
    <location>
        <begin position="114"/>
        <end position="124"/>
    </location>
</feature>
<dbReference type="AlphaFoldDB" id="A0A484BXV0"/>
<comment type="caution">
    <text evidence="10">The sequence shown here is derived from an EMBL/GenBank/DDBJ whole genome shotgun (WGS) entry which is preliminary data.</text>
</comment>
<evidence type="ECO:0000256" key="3">
    <source>
        <dbReference type="ARBA" id="ARBA00006332"/>
    </source>
</evidence>
<protein>
    <recommendedName>
        <fullName evidence="4">CST complex subunit CTC1</fullName>
    </recommendedName>
</protein>
<evidence type="ECO:0000256" key="4">
    <source>
        <dbReference type="ARBA" id="ARBA00016175"/>
    </source>
</evidence>
<keyword evidence="11" id="KW-1185">Reference proteome</keyword>
<keyword evidence="8" id="KW-0539">Nucleus</keyword>
<dbReference type="GO" id="GO:0045740">
    <property type="term" value="P:positive regulation of DNA replication"/>
    <property type="evidence" value="ECO:0007669"/>
    <property type="project" value="TreeGrafter"/>
</dbReference>
<dbReference type="PANTHER" id="PTHR14865:SF2">
    <property type="entry name" value="CST COMPLEX SUBUNIT CTC1"/>
    <property type="match status" value="1"/>
</dbReference>
<comment type="similarity">
    <text evidence="3">Belongs to the CTC1 family.</text>
</comment>
<evidence type="ECO:0000256" key="9">
    <source>
        <dbReference type="SAM" id="MobiDB-lite"/>
    </source>
</evidence>
<evidence type="ECO:0000313" key="10">
    <source>
        <dbReference type="EMBL" id="TDG95900.1"/>
    </source>
</evidence>
<dbReference type="GO" id="GO:0010833">
    <property type="term" value="P:telomere maintenance via telomere lengthening"/>
    <property type="evidence" value="ECO:0007669"/>
    <property type="project" value="TreeGrafter"/>
</dbReference>
<dbReference type="GO" id="GO:0042162">
    <property type="term" value="F:telomeric DNA binding"/>
    <property type="evidence" value="ECO:0007669"/>
    <property type="project" value="TreeGrafter"/>
</dbReference>
<keyword evidence="5" id="KW-0158">Chromosome</keyword>
<evidence type="ECO:0000256" key="2">
    <source>
        <dbReference type="ARBA" id="ARBA00004574"/>
    </source>
</evidence>
<comment type="subcellular location">
    <subcellularLocation>
        <location evidence="2">Chromosome</location>
        <location evidence="2">Telomere</location>
    </subcellularLocation>
    <subcellularLocation>
        <location evidence="1">Nucleus</location>
    </subcellularLocation>
</comment>
<evidence type="ECO:0000256" key="5">
    <source>
        <dbReference type="ARBA" id="ARBA00022454"/>
    </source>
</evidence>
<dbReference type="InterPro" id="IPR042617">
    <property type="entry name" value="CTC1-like"/>
</dbReference>
<feature type="non-terminal residue" evidence="10">
    <location>
        <position position="1"/>
    </location>
</feature>
<evidence type="ECO:0000313" key="11">
    <source>
        <dbReference type="Proteomes" id="UP000295070"/>
    </source>
</evidence>
<feature type="compositionally biased region" description="Basic and acidic residues" evidence="9">
    <location>
        <begin position="574"/>
        <end position="596"/>
    </location>
</feature>